<sequence length="560" mass="60219">MAAPAPRRPRVPVPLLVLALPVAVVLIAVLGLRVAYADRALPGTELAGASVSGKTEDEIRTELEQFATRTIVVRAGDRRLRVDPVEAGYAANIEATLDRVMDAGRDGALGGLLSTVGGITGRHEVLIDTRIDTTRLDRTVTRIAQSVDREAFPGALDVDAELLEVGARPPRSGREIDRDDLRQRLLRALQTGRRDVRASVQTTRVASRADVERVAQEAQDYLDAPVRVTGIGEPLTLEASKVAPILRLSTAGDDGTVSLGTSAAETEKLVASIAARRDRKARDAELSAPGRSTIVDGKGDVTWRPKRADVRVVRDGRSGRVVQRERSAERVTAAVRAGEHDIALATTETKPAVGADAARGLDRLIGTFTTRYEPGQPRVTNIRRIARTVDGTLVAPGATFSLNGRVGQRTEADGYVEAPFIADGKIVPSVGGGVSQFSTTLYNAAYFAGLRLDAHMPHSLYIARYPPGREATLNFPDIDLRWTNDTDAPVLIRTFTDETSVTVSLYGDNGGRRVSADTGARRPVAGGDFAITVTRVVRYADGREVRQPYTTTYDQPAEGE</sequence>
<organism evidence="2 3">
    <name type="scientific">Paraconexibacter algicola</name>
    <dbReference type="NCBI Taxonomy" id="2133960"/>
    <lineage>
        <taxon>Bacteria</taxon>
        <taxon>Bacillati</taxon>
        <taxon>Actinomycetota</taxon>
        <taxon>Thermoleophilia</taxon>
        <taxon>Solirubrobacterales</taxon>
        <taxon>Paraconexibacteraceae</taxon>
        <taxon>Paraconexibacter</taxon>
    </lineage>
</organism>
<dbReference type="RefSeq" id="WP_107566783.1">
    <property type="nucleotide sequence ID" value="NZ_PYYB01000001.1"/>
</dbReference>
<dbReference type="AlphaFoldDB" id="A0A2T4UGL8"/>
<proteinExistence type="predicted"/>
<dbReference type="PANTHER" id="PTHR35788">
    <property type="entry name" value="EXPORTED PROTEIN-RELATED"/>
    <property type="match status" value="1"/>
</dbReference>
<dbReference type="Pfam" id="PF12229">
    <property type="entry name" value="PG_binding_4"/>
    <property type="match status" value="1"/>
</dbReference>
<dbReference type="OrthoDB" id="9813301at2"/>
<dbReference type="InterPro" id="IPR007391">
    <property type="entry name" value="Vancomycin_resist_VanW"/>
</dbReference>
<dbReference type="EMBL" id="PYYB01000001">
    <property type="protein sequence ID" value="PTL58345.1"/>
    <property type="molecule type" value="Genomic_DNA"/>
</dbReference>
<name>A0A2T4UGL8_9ACTN</name>
<evidence type="ECO:0000313" key="2">
    <source>
        <dbReference type="EMBL" id="PTL58345.1"/>
    </source>
</evidence>
<dbReference type="InterPro" id="IPR052913">
    <property type="entry name" value="Glycopeptide_resist_protein"/>
</dbReference>
<dbReference type="Proteomes" id="UP000240739">
    <property type="component" value="Unassembled WGS sequence"/>
</dbReference>
<reference evidence="2 3" key="1">
    <citation type="submission" date="2018-03" db="EMBL/GenBank/DDBJ databases">
        <title>Aquarubrobacter algicola gen. nov., sp. nov., a novel actinobacterium isolated from shallow eutrophic lake during the end of cyanobacterial harmful algal blooms.</title>
        <authorList>
            <person name="Chun S.J."/>
        </authorList>
    </citation>
    <scope>NUCLEOTIDE SEQUENCE [LARGE SCALE GENOMIC DNA]</scope>
    <source>
        <strain evidence="2 3">Seoho-28</strain>
    </source>
</reference>
<evidence type="ECO:0000313" key="3">
    <source>
        <dbReference type="Proteomes" id="UP000240739"/>
    </source>
</evidence>
<accession>A0A2T4UGL8</accession>
<dbReference type="Pfam" id="PF04294">
    <property type="entry name" value="VanW"/>
    <property type="match status" value="1"/>
</dbReference>
<dbReference type="PANTHER" id="PTHR35788:SF1">
    <property type="entry name" value="EXPORTED PROTEIN"/>
    <property type="match status" value="1"/>
</dbReference>
<evidence type="ECO:0000259" key="1">
    <source>
        <dbReference type="Pfam" id="PF12229"/>
    </source>
</evidence>
<dbReference type="InterPro" id="IPR022029">
    <property type="entry name" value="YoaR-like_PG-bd"/>
</dbReference>
<gene>
    <name evidence="2" type="ORF">C7Y72_01115</name>
</gene>
<feature type="domain" description="YoaR-like putative peptidoglycan binding" evidence="1">
    <location>
        <begin position="82"/>
        <end position="196"/>
    </location>
</feature>
<comment type="caution">
    <text evidence="2">The sequence shown here is derived from an EMBL/GenBank/DDBJ whole genome shotgun (WGS) entry which is preliminary data.</text>
</comment>
<keyword evidence="3" id="KW-1185">Reference proteome</keyword>
<protein>
    <recommendedName>
        <fullName evidence="1">YoaR-like putative peptidoglycan binding domain-containing protein</fullName>
    </recommendedName>
</protein>